<keyword evidence="1" id="KW-0472">Membrane</keyword>
<protein>
    <recommendedName>
        <fullName evidence="4">MSHA biogenesis protein MshP</fullName>
    </recommendedName>
</protein>
<sequence length="157" mass="17555">MQRKNYFLKPNPHKKRSGFAMIMAIAVIIIIATIMALSLALTTETSKRTVDLYLYEQTALHAKSATELALLDIAQAAPCTITARNYTFDDGLYDVNITLKYIYTNPSPCASATNDYISVVTPEQNGSVLMDVTVSPRADQNLSTEPIRYFRRTIQKL</sequence>
<name>A0AAJ4A2G7_9BACT</name>
<evidence type="ECO:0000256" key="1">
    <source>
        <dbReference type="SAM" id="Phobius"/>
    </source>
</evidence>
<keyword evidence="3" id="KW-1185">Reference proteome</keyword>
<evidence type="ECO:0000313" key="2">
    <source>
        <dbReference type="EMBL" id="QFR42692.1"/>
    </source>
</evidence>
<organism evidence="2 3">
    <name type="scientific">Sulfurimonas xiamenensis</name>
    <dbReference type="NCBI Taxonomy" id="2590021"/>
    <lineage>
        <taxon>Bacteria</taxon>
        <taxon>Pseudomonadati</taxon>
        <taxon>Campylobacterota</taxon>
        <taxon>Epsilonproteobacteria</taxon>
        <taxon>Campylobacterales</taxon>
        <taxon>Sulfurimonadaceae</taxon>
        <taxon>Sulfurimonas</taxon>
    </lineage>
</organism>
<gene>
    <name evidence="2" type="ORF">FJR47_01680</name>
</gene>
<evidence type="ECO:0000313" key="3">
    <source>
        <dbReference type="Proteomes" id="UP000326061"/>
    </source>
</evidence>
<feature type="transmembrane region" description="Helical" evidence="1">
    <location>
        <begin position="20"/>
        <end position="41"/>
    </location>
</feature>
<dbReference type="AlphaFoldDB" id="A0AAJ4A2G7"/>
<evidence type="ECO:0008006" key="4">
    <source>
        <dbReference type="Google" id="ProtNLM"/>
    </source>
</evidence>
<accession>A0AAJ4A2G7</accession>
<keyword evidence="1" id="KW-0812">Transmembrane</keyword>
<reference evidence="3" key="1">
    <citation type="submission" date="2019-06" db="EMBL/GenBank/DDBJ databases">
        <title>Sulfurimonas gotlandica sp. nov., a chemoautotrophic and psychrotolerant epsilonproteobacterium isolated from a pelagic redoxcline, and an emended description of the genus Sulfurimonas.</title>
        <authorList>
            <person name="Wang S."/>
            <person name="Jiang L."/>
            <person name="Shao Z."/>
        </authorList>
    </citation>
    <scope>NUCLEOTIDE SEQUENCE [LARGE SCALE GENOMIC DNA]</scope>
    <source>
        <strain evidence="3">1-1N</strain>
    </source>
</reference>
<dbReference type="Proteomes" id="UP000326061">
    <property type="component" value="Chromosome"/>
</dbReference>
<dbReference type="EMBL" id="CP041166">
    <property type="protein sequence ID" value="QFR42692.1"/>
    <property type="molecule type" value="Genomic_DNA"/>
</dbReference>
<dbReference type="KEGG" id="suln:FJR47_01680"/>
<keyword evidence="1" id="KW-1133">Transmembrane helix</keyword>
<dbReference type="RefSeq" id="WP_152298758.1">
    <property type="nucleotide sequence ID" value="NZ_CP041166.1"/>
</dbReference>
<proteinExistence type="predicted"/>